<dbReference type="KEGG" id="maw:19244598"/>
<dbReference type="Proteomes" id="UP000002499">
    <property type="component" value="Unassembled WGS sequence"/>
</dbReference>
<dbReference type="Pfam" id="PF00144">
    <property type="entry name" value="Beta-lactamase"/>
    <property type="match status" value="1"/>
</dbReference>
<feature type="domain" description="Beta-lactamase-related" evidence="4">
    <location>
        <begin position="48"/>
        <end position="387"/>
    </location>
</feature>
<proteinExistence type="inferred from homology"/>
<gene>
    <name evidence="5" type="ORF">MAC_00287</name>
</gene>
<evidence type="ECO:0000313" key="5">
    <source>
        <dbReference type="EMBL" id="EFY93796.1"/>
    </source>
</evidence>
<dbReference type="InterPro" id="IPR050491">
    <property type="entry name" value="AmpC-like"/>
</dbReference>
<evidence type="ECO:0000259" key="4">
    <source>
        <dbReference type="Pfam" id="PF00144"/>
    </source>
</evidence>
<dbReference type="EMBL" id="GL698470">
    <property type="protein sequence ID" value="EFY93796.1"/>
    <property type="molecule type" value="Genomic_DNA"/>
</dbReference>
<dbReference type="RefSeq" id="XP_007806627.1">
    <property type="nucleotide sequence ID" value="XM_007808436.1"/>
</dbReference>
<dbReference type="HOGENOM" id="CLU_020027_14_1_1"/>
<dbReference type="eggNOG" id="ENOG502S0EY">
    <property type="taxonomic scope" value="Eukaryota"/>
</dbReference>
<dbReference type="OrthoDB" id="5946976at2759"/>
<dbReference type="InterPro" id="IPR012338">
    <property type="entry name" value="Beta-lactam/transpept-like"/>
</dbReference>
<dbReference type="PROSITE" id="PS51257">
    <property type="entry name" value="PROKAR_LIPOPROTEIN"/>
    <property type="match status" value="1"/>
</dbReference>
<accession>E9DRB8</accession>
<keyword evidence="3" id="KW-0732">Signal</keyword>
<feature type="region of interest" description="Disordered" evidence="2">
    <location>
        <begin position="531"/>
        <end position="551"/>
    </location>
</feature>
<dbReference type="InParanoid" id="E9DRB8"/>
<dbReference type="PANTHER" id="PTHR46825">
    <property type="entry name" value="D-ALANYL-D-ALANINE-CARBOXYPEPTIDASE/ENDOPEPTIDASE AMPH"/>
    <property type="match status" value="1"/>
</dbReference>
<organism evidence="6">
    <name type="scientific">Metarhizium acridum (strain CQMa 102)</name>
    <dbReference type="NCBI Taxonomy" id="655827"/>
    <lineage>
        <taxon>Eukaryota</taxon>
        <taxon>Fungi</taxon>
        <taxon>Dikarya</taxon>
        <taxon>Ascomycota</taxon>
        <taxon>Pezizomycotina</taxon>
        <taxon>Sordariomycetes</taxon>
        <taxon>Hypocreomycetidae</taxon>
        <taxon>Hypocreales</taxon>
        <taxon>Clavicipitaceae</taxon>
        <taxon>Metarhizium</taxon>
    </lineage>
</organism>
<name>E9DRB8_METAQ</name>
<feature type="signal peptide" evidence="3">
    <location>
        <begin position="1"/>
        <end position="25"/>
    </location>
</feature>
<sequence length="551" mass="61815">MGFLRNPLLGMGLALSIACASHADALVPKRDTNNTSGQNLLTSEFADFVKDNMDFWKIPGMAVAVVDKDDVFTQGYGFSALPDKKVTPDTLFYAGSTTKAQTAACLSMLIKNGSYDALADGWSTNISSILKDDFVLQDEWATDHITLDDAVSHRSGLPRHDRSLMREKNGVPLTTAEIVRNMRNLPYIHEPRAGFYYNNYMYITLSYVIETVTKKGLKQVMKEMIWNPLGMNSTYFGLEDAKKSPRDLAKGYLWINQTAQIDGTRQANQTGYFKEATYMPLTDMSGAAAVISNVRDYAQWIRGLLNQTQAFPNNVLEDIRTPRFISWSTAEFGTDMYLYGLGWKRSLAKGHVFYQHDGSMLGFKSIVYWFPNDNFGFVIFANSDRAETANNVIARKLMSTKLNIPEKDILNVTKSRSGTKTSEQLFEDAVKKFYPNHTISDPSFSFKDMEGTYVDAGYGTMTLRSGQGPKNETVLIAERPDMSWDYAFTFRHIFGDNWIVGVAWRDDITDLARFGPAEFEKGTDGKPAALKMTSMEDPSTPEGTITFKRTG</sequence>
<evidence type="ECO:0000256" key="2">
    <source>
        <dbReference type="SAM" id="MobiDB-lite"/>
    </source>
</evidence>
<dbReference type="AlphaFoldDB" id="E9DRB8"/>
<feature type="compositionally biased region" description="Polar residues" evidence="2">
    <location>
        <begin position="541"/>
        <end position="551"/>
    </location>
</feature>
<reference evidence="5 6" key="1">
    <citation type="journal article" date="2011" name="PLoS Genet.">
        <title>Genome sequencing and comparative transcriptomics of the model entomopathogenic fungi Metarhizium anisopliae and M. acridum.</title>
        <authorList>
            <person name="Gao Q."/>
            <person name="Jin K."/>
            <person name="Ying S.H."/>
            <person name="Zhang Y."/>
            <person name="Xiao G."/>
            <person name="Shang Y."/>
            <person name="Duan Z."/>
            <person name="Hu X."/>
            <person name="Xie X.Q."/>
            <person name="Zhou G."/>
            <person name="Peng G."/>
            <person name="Luo Z."/>
            <person name="Huang W."/>
            <person name="Wang B."/>
            <person name="Fang W."/>
            <person name="Wang S."/>
            <person name="Zhong Y."/>
            <person name="Ma L.J."/>
            <person name="St Leger R.J."/>
            <person name="Zhao G.P."/>
            <person name="Pei Y."/>
            <person name="Feng M.G."/>
            <person name="Xia Y."/>
            <person name="Wang C."/>
        </authorList>
    </citation>
    <scope>NUCLEOTIDE SEQUENCE [LARGE SCALE GENOMIC DNA]</scope>
    <source>
        <strain evidence="5 6">CQMa 102</strain>
    </source>
</reference>
<evidence type="ECO:0000256" key="3">
    <source>
        <dbReference type="SAM" id="SignalP"/>
    </source>
</evidence>
<comment type="similarity">
    <text evidence="1">Belongs to the peptidase S12 family.</text>
</comment>
<feature type="chain" id="PRO_5003237698" evidence="3">
    <location>
        <begin position="26"/>
        <end position="551"/>
    </location>
</feature>
<dbReference type="Gene3D" id="3.40.710.10">
    <property type="entry name" value="DD-peptidase/beta-lactamase superfamily"/>
    <property type="match status" value="1"/>
</dbReference>
<dbReference type="PANTHER" id="PTHR46825:SF9">
    <property type="entry name" value="BETA-LACTAMASE-RELATED DOMAIN-CONTAINING PROTEIN"/>
    <property type="match status" value="1"/>
</dbReference>
<protein>
    <submittedName>
        <fullName evidence="5">Penicillin-binding protein, putative</fullName>
    </submittedName>
</protein>
<dbReference type="GeneID" id="19244598"/>
<evidence type="ECO:0000313" key="6">
    <source>
        <dbReference type="Proteomes" id="UP000002499"/>
    </source>
</evidence>
<dbReference type="InterPro" id="IPR001466">
    <property type="entry name" value="Beta-lactam-related"/>
</dbReference>
<evidence type="ECO:0000256" key="1">
    <source>
        <dbReference type="ARBA" id="ARBA00038215"/>
    </source>
</evidence>
<dbReference type="SUPFAM" id="SSF56601">
    <property type="entry name" value="beta-lactamase/transpeptidase-like"/>
    <property type="match status" value="1"/>
</dbReference>
<dbReference type="OMA" id="WGLANEW"/>
<keyword evidence="6" id="KW-1185">Reference proteome</keyword>